<organism evidence="1 2">
    <name type="scientific">Mycena metata</name>
    <dbReference type="NCBI Taxonomy" id="1033252"/>
    <lineage>
        <taxon>Eukaryota</taxon>
        <taxon>Fungi</taxon>
        <taxon>Dikarya</taxon>
        <taxon>Basidiomycota</taxon>
        <taxon>Agaricomycotina</taxon>
        <taxon>Agaricomycetes</taxon>
        <taxon>Agaricomycetidae</taxon>
        <taxon>Agaricales</taxon>
        <taxon>Marasmiineae</taxon>
        <taxon>Mycenaceae</taxon>
        <taxon>Mycena</taxon>
    </lineage>
</organism>
<dbReference type="EMBL" id="JARKIB010000108">
    <property type="protein sequence ID" value="KAJ7739181.1"/>
    <property type="molecule type" value="Genomic_DNA"/>
</dbReference>
<feature type="non-terminal residue" evidence="1">
    <location>
        <position position="146"/>
    </location>
</feature>
<name>A0AAD7IB81_9AGAR</name>
<keyword evidence="2" id="KW-1185">Reference proteome</keyword>
<gene>
    <name evidence="1" type="ORF">B0H16DRAFT_1260250</name>
</gene>
<evidence type="ECO:0000313" key="1">
    <source>
        <dbReference type="EMBL" id="KAJ7739181.1"/>
    </source>
</evidence>
<evidence type="ECO:0008006" key="3">
    <source>
        <dbReference type="Google" id="ProtNLM"/>
    </source>
</evidence>
<evidence type="ECO:0000313" key="2">
    <source>
        <dbReference type="Proteomes" id="UP001215598"/>
    </source>
</evidence>
<proteinExistence type="predicted"/>
<dbReference type="AlphaFoldDB" id="A0AAD7IB81"/>
<sequence>STTPKPLAGSFEADVILVKFNRRWESWGEFQGWLGLEQQGRGMELHLMTTYHGLPEFERQLRYVCSRGGTGGVKPYTKRHPEWHRKIPNKRTGCECVLLVKQYPGVTTVLGNYRDEHNHPLGNANLPFIQIPKETREYIAGLLRLK</sequence>
<reference evidence="1" key="1">
    <citation type="submission" date="2023-03" db="EMBL/GenBank/DDBJ databases">
        <title>Massive genome expansion in bonnet fungi (Mycena s.s.) driven by repeated elements and novel gene families across ecological guilds.</title>
        <authorList>
            <consortium name="Lawrence Berkeley National Laboratory"/>
            <person name="Harder C.B."/>
            <person name="Miyauchi S."/>
            <person name="Viragh M."/>
            <person name="Kuo A."/>
            <person name="Thoen E."/>
            <person name="Andreopoulos B."/>
            <person name="Lu D."/>
            <person name="Skrede I."/>
            <person name="Drula E."/>
            <person name="Henrissat B."/>
            <person name="Morin E."/>
            <person name="Kohler A."/>
            <person name="Barry K."/>
            <person name="LaButti K."/>
            <person name="Morin E."/>
            <person name="Salamov A."/>
            <person name="Lipzen A."/>
            <person name="Mereny Z."/>
            <person name="Hegedus B."/>
            <person name="Baldrian P."/>
            <person name="Stursova M."/>
            <person name="Weitz H."/>
            <person name="Taylor A."/>
            <person name="Grigoriev I.V."/>
            <person name="Nagy L.G."/>
            <person name="Martin F."/>
            <person name="Kauserud H."/>
        </authorList>
    </citation>
    <scope>NUCLEOTIDE SEQUENCE</scope>
    <source>
        <strain evidence="1">CBHHK182m</strain>
    </source>
</reference>
<comment type="caution">
    <text evidence="1">The sequence shown here is derived from an EMBL/GenBank/DDBJ whole genome shotgun (WGS) entry which is preliminary data.</text>
</comment>
<accession>A0AAD7IB81</accession>
<feature type="non-terminal residue" evidence="1">
    <location>
        <position position="1"/>
    </location>
</feature>
<dbReference type="Proteomes" id="UP001215598">
    <property type="component" value="Unassembled WGS sequence"/>
</dbReference>
<protein>
    <recommendedName>
        <fullName evidence="3">FAR1 domain-containing protein</fullName>
    </recommendedName>
</protein>